<gene>
    <name evidence="1" type="ORF">GCM10017783_12430</name>
</gene>
<comment type="caution">
    <text evidence="1">The sequence shown here is derived from an EMBL/GenBank/DDBJ whole genome shotgun (WGS) entry which is preliminary data.</text>
</comment>
<reference evidence="2" key="1">
    <citation type="journal article" date="2019" name="Int. J. Syst. Evol. Microbiol.">
        <title>The Global Catalogue of Microorganisms (GCM) 10K type strain sequencing project: providing services to taxonomists for standard genome sequencing and annotation.</title>
        <authorList>
            <consortium name="The Broad Institute Genomics Platform"/>
            <consortium name="The Broad Institute Genome Sequencing Center for Infectious Disease"/>
            <person name="Wu L."/>
            <person name="Ma J."/>
        </authorList>
    </citation>
    <scope>NUCLEOTIDE SEQUENCE [LARGE SCALE GENOMIC DNA]</scope>
    <source>
        <strain evidence="2">CGMCC 1.18439</strain>
    </source>
</reference>
<evidence type="ECO:0000313" key="2">
    <source>
        <dbReference type="Proteomes" id="UP000632154"/>
    </source>
</evidence>
<dbReference type="Proteomes" id="UP000632154">
    <property type="component" value="Unassembled WGS sequence"/>
</dbReference>
<protein>
    <submittedName>
        <fullName evidence="1">Uncharacterized protein</fullName>
    </submittedName>
</protein>
<organism evidence="1 2">
    <name type="scientific">Deinococcus piscis</name>
    <dbReference type="NCBI Taxonomy" id="394230"/>
    <lineage>
        <taxon>Bacteria</taxon>
        <taxon>Thermotogati</taxon>
        <taxon>Deinococcota</taxon>
        <taxon>Deinococci</taxon>
        <taxon>Deinococcales</taxon>
        <taxon>Deinococcaceae</taxon>
        <taxon>Deinococcus</taxon>
    </lineage>
</organism>
<proteinExistence type="predicted"/>
<evidence type="ECO:0000313" key="1">
    <source>
        <dbReference type="EMBL" id="GHG01695.1"/>
    </source>
</evidence>
<name>A0ABQ3K617_9DEIO</name>
<sequence length="111" mass="12763">MKKHWYAIYGSGEPRILSIGEKLHKALDCEFQERDSSYIGVYLKANVDLSGKSVAYEIKIRSNSDPQFGGLEEPEYPQFQTLVYVNRITDIAYFELKVKAVGLERISLREI</sequence>
<dbReference type="EMBL" id="BNAL01000012">
    <property type="protein sequence ID" value="GHG01695.1"/>
    <property type="molecule type" value="Genomic_DNA"/>
</dbReference>
<keyword evidence="2" id="KW-1185">Reference proteome</keyword>
<accession>A0ABQ3K617</accession>
<dbReference type="RefSeq" id="WP_189642810.1">
    <property type="nucleotide sequence ID" value="NZ_BNAL01000012.1"/>
</dbReference>